<proteinExistence type="inferred from homology"/>
<dbReference type="InterPro" id="IPR000301">
    <property type="entry name" value="Tetraspanin_animals"/>
</dbReference>
<accession>A0A9D4N958</accession>
<feature type="transmembrane region" description="Helical" evidence="6">
    <location>
        <begin position="81"/>
        <end position="105"/>
    </location>
</feature>
<keyword evidence="8" id="KW-1185">Reference proteome</keyword>
<protein>
    <recommendedName>
        <fullName evidence="6">Tetraspanin</fullName>
    </recommendedName>
</protein>
<reference evidence="7" key="2">
    <citation type="submission" date="2020-11" db="EMBL/GenBank/DDBJ databases">
        <authorList>
            <person name="McCartney M.A."/>
            <person name="Auch B."/>
            <person name="Kono T."/>
            <person name="Mallez S."/>
            <person name="Becker A."/>
            <person name="Gohl D.M."/>
            <person name="Silverstein K.A.T."/>
            <person name="Koren S."/>
            <person name="Bechman K.B."/>
            <person name="Herman A."/>
            <person name="Abrahante J.E."/>
            <person name="Garbe J."/>
        </authorList>
    </citation>
    <scope>NUCLEOTIDE SEQUENCE</scope>
    <source>
        <strain evidence="7">Duluth1</strain>
        <tissue evidence="7">Whole animal</tissue>
    </source>
</reference>
<dbReference type="Gene3D" id="1.10.1450.10">
    <property type="entry name" value="Tetraspanin"/>
    <property type="match status" value="1"/>
</dbReference>
<feature type="transmembrane region" description="Helical" evidence="6">
    <location>
        <begin position="53"/>
        <end position="75"/>
    </location>
</feature>
<comment type="similarity">
    <text evidence="2 6">Belongs to the tetraspanin (TM4SF) family.</text>
</comment>
<dbReference type="SUPFAM" id="SSF48652">
    <property type="entry name" value="Tetraspanin"/>
    <property type="match status" value="1"/>
</dbReference>
<evidence type="ECO:0000256" key="1">
    <source>
        <dbReference type="ARBA" id="ARBA00004141"/>
    </source>
</evidence>
<evidence type="ECO:0000256" key="2">
    <source>
        <dbReference type="ARBA" id="ARBA00006840"/>
    </source>
</evidence>
<keyword evidence="3 6" id="KW-0812">Transmembrane</keyword>
<feature type="transmembrane region" description="Helical" evidence="6">
    <location>
        <begin position="12"/>
        <end position="33"/>
    </location>
</feature>
<keyword evidence="4 6" id="KW-1133">Transmembrane helix</keyword>
<dbReference type="Pfam" id="PF00335">
    <property type="entry name" value="Tetraspanin"/>
    <property type="match status" value="1"/>
</dbReference>
<organism evidence="7 8">
    <name type="scientific">Dreissena polymorpha</name>
    <name type="common">Zebra mussel</name>
    <name type="synonym">Mytilus polymorpha</name>
    <dbReference type="NCBI Taxonomy" id="45954"/>
    <lineage>
        <taxon>Eukaryota</taxon>
        <taxon>Metazoa</taxon>
        <taxon>Spiralia</taxon>
        <taxon>Lophotrochozoa</taxon>
        <taxon>Mollusca</taxon>
        <taxon>Bivalvia</taxon>
        <taxon>Autobranchia</taxon>
        <taxon>Heteroconchia</taxon>
        <taxon>Euheterodonta</taxon>
        <taxon>Imparidentia</taxon>
        <taxon>Neoheterodontei</taxon>
        <taxon>Myida</taxon>
        <taxon>Dreissenoidea</taxon>
        <taxon>Dreissenidae</taxon>
        <taxon>Dreissena</taxon>
    </lineage>
</organism>
<name>A0A9D4N958_DREPO</name>
<evidence type="ECO:0000256" key="4">
    <source>
        <dbReference type="ARBA" id="ARBA00022989"/>
    </source>
</evidence>
<gene>
    <name evidence="7" type="ORF">DPMN_013551</name>
</gene>
<evidence type="ECO:0000313" key="7">
    <source>
        <dbReference type="EMBL" id="KAH3889494.1"/>
    </source>
</evidence>
<evidence type="ECO:0000313" key="8">
    <source>
        <dbReference type="Proteomes" id="UP000828390"/>
    </source>
</evidence>
<dbReference type="PIRSF" id="PIRSF002419">
    <property type="entry name" value="Tetraspanin"/>
    <property type="match status" value="1"/>
</dbReference>
<evidence type="ECO:0000256" key="5">
    <source>
        <dbReference type="ARBA" id="ARBA00023136"/>
    </source>
</evidence>
<comment type="caution">
    <text evidence="7">The sequence shown here is derived from an EMBL/GenBank/DDBJ whole genome shotgun (WGS) entry which is preliminary data.</text>
</comment>
<dbReference type="PRINTS" id="PR00259">
    <property type="entry name" value="TMFOUR"/>
</dbReference>
<dbReference type="PANTHER" id="PTHR19282:SF527">
    <property type="entry name" value="TETRASPANIN"/>
    <property type="match status" value="1"/>
</dbReference>
<dbReference type="EMBL" id="JAIWYP010000001">
    <property type="protein sequence ID" value="KAH3889494.1"/>
    <property type="molecule type" value="Genomic_DNA"/>
</dbReference>
<evidence type="ECO:0000256" key="3">
    <source>
        <dbReference type="ARBA" id="ARBA00022692"/>
    </source>
</evidence>
<dbReference type="Proteomes" id="UP000828390">
    <property type="component" value="Unassembled WGS sequence"/>
</dbReference>
<keyword evidence="5 6" id="KW-0472">Membrane</keyword>
<sequence>MVSKTACKAFLLIINVLLFLCGAIIMGIGIWAIADKIFISNIIGSSLFNSASYIMVVVGACIIVTTFIGCGGAVANNKCLVAVFVAVIGLMFVLLLTAAILGAVFRDNLEDNLQEDMKRGIRTQYATSVDYSDRNRDVTESWDMLQQRLRCCAVNDEGWGLYQESNWFTRQYSEYDKKFVPPSCCVYENRLGQYLNLQNCQSFAFGPPRMQTGAQNNALHYRGCYTAAREFIIEQANIVLGIGFAFCVFLITGVVAGVLFILKLGETGEMEY</sequence>
<dbReference type="GO" id="GO:0005886">
    <property type="term" value="C:plasma membrane"/>
    <property type="evidence" value="ECO:0007669"/>
    <property type="project" value="TreeGrafter"/>
</dbReference>
<dbReference type="PANTHER" id="PTHR19282">
    <property type="entry name" value="TETRASPANIN"/>
    <property type="match status" value="1"/>
</dbReference>
<feature type="transmembrane region" description="Helical" evidence="6">
    <location>
        <begin position="238"/>
        <end position="262"/>
    </location>
</feature>
<dbReference type="InterPro" id="IPR008952">
    <property type="entry name" value="Tetraspanin_EC2_sf"/>
</dbReference>
<reference evidence="7" key="1">
    <citation type="journal article" date="2019" name="bioRxiv">
        <title>The Genome of the Zebra Mussel, Dreissena polymorpha: A Resource for Invasive Species Research.</title>
        <authorList>
            <person name="McCartney M.A."/>
            <person name="Auch B."/>
            <person name="Kono T."/>
            <person name="Mallez S."/>
            <person name="Zhang Y."/>
            <person name="Obille A."/>
            <person name="Becker A."/>
            <person name="Abrahante J.E."/>
            <person name="Garbe J."/>
            <person name="Badalamenti J.P."/>
            <person name="Herman A."/>
            <person name="Mangelson H."/>
            <person name="Liachko I."/>
            <person name="Sullivan S."/>
            <person name="Sone E.D."/>
            <person name="Koren S."/>
            <person name="Silverstein K.A.T."/>
            <person name="Beckman K.B."/>
            <person name="Gohl D.M."/>
        </authorList>
    </citation>
    <scope>NUCLEOTIDE SEQUENCE</scope>
    <source>
        <strain evidence="7">Duluth1</strain>
        <tissue evidence="7">Whole animal</tissue>
    </source>
</reference>
<comment type="subcellular location">
    <subcellularLocation>
        <location evidence="1 6">Membrane</location>
        <topology evidence="1 6">Multi-pass membrane protein</topology>
    </subcellularLocation>
</comment>
<dbReference type="InterPro" id="IPR018499">
    <property type="entry name" value="Tetraspanin/Peripherin"/>
</dbReference>
<dbReference type="OrthoDB" id="438211at2759"/>
<evidence type="ECO:0000256" key="6">
    <source>
        <dbReference type="RuleBase" id="RU361218"/>
    </source>
</evidence>
<dbReference type="AlphaFoldDB" id="A0A9D4N958"/>